<name>A0ABV7SUI9_9SPHN</name>
<comment type="caution">
    <text evidence="2">The sequence shown here is derived from an EMBL/GenBank/DDBJ whole genome shotgun (WGS) entry which is preliminary data.</text>
</comment>
<gene>
    <name evidence="2" type="ORF">ACFONA_06180</name>
</gene>
<evidence type="ECO:0000313" key="2">
    <source>
        <dbReference type="EMBL" id="MFC3579750.1"/>
    </source>
</evidence>
<dbReference type="RefSeq" id="WP_261293359.1">
    <property type="nucleotide sequence ID" value="NZ_JANQBK010000003.1"/>
</dbReference>
<accession>A0ABV7SUI9</accession>
<sequence>MAENKTQATETNVDDFLATVEPAQRREDARAICAMLARVTGEPARMWGAAIVGFGTYHYRYDSGREGDMCRIGFSPRKAQTVLYIPGGFSRYETLLARLGKHSTGAGCLYIKKLGEVDAGVLETLASEAFDYMRTAYPGVSGQ</sequence>
<dbReference type="Proteomes" id="UP001595713">
    <property type="component" value="Unassembled WGS sequence"/>
</dbReference>
<evidence type="ECO:0000313" key="3">
    <source>
        <dbReference type="Proteomes" id="UP001595713"/>
    </source>
</evidence>
<dbReference type="InterPro" id="IPR014922">
    <property type="entry name" value="YdhG-like"/>
</dbReference>
<evidence type="ECO:0000259" key="1">
    <source>
        <dbReference type="Pfam" id="PF08818"/>
    </source>
</evidence>
<proteinExistence type="predicted"/>
<dbReference type="Pfam" id="PF08818">
    <property type="entry name" value="DUF1801"/>
    <property type="match status" value="1"/>
</dbReference>
<protein>
    <submittedName>
        <fullName evidence="2">DUF1801 domain-containing protein</fullName>
    </submittedName>
</protein>
<dbReference type="EMBL" id="JBHRXP010000002">
    <property type="protein sequence ID" value="MFC3579750.1"/>
    <property type="molecule type" value="Genomic_DNA"/>
</dbReference>
<organism evidence="2 3">
    <name type="scientific">Sphingomonas hylomeconis</name>
    <dbReference type="NCBI Taxonomy" id="1395958"/>
    <lineage>
        <taxon>Bacteria</taxon>
        <taxon>Pseudomonadati</taxon>
        <taxon>Pseudomonadota</taxon>
        <taxon>Alphaproteobacteria</taxon>
        <taxon>Sphingomonadales</taxon>
        <taxon>Sphingomonadaceae</taxon>
        <taxon>Sphingomonas</taxon>
    </lineage>
</organism>
<feature type="domain" description="YdhG-like" evidence="1">
    <location>
        <begin position="25"/>
        <end position="129"/>
    </location>
</feature>
<keyword evidence="3" id="KW-1185">Reference proteome</keyword>
<reference evidence="3" key="1">
    <citation type="journal article" date="2019" name="Int. J. Syst. Evol. Microbiol.">
        <title>The Global Catalogue of Microorganisms (GCM) 10K type strain sequencing project: providing services to taxonomists for standard genome sequencing and annotation.</title>
        <authorList>
            <consortium name="The Broad Institute Genomics Platform"/>
            <consortium name="The Broad Institute Genome Sequencing Center for Infectious Disease"/>
            <person name="Wu L."/>
            <person name="Ma J."/>
        </authorList>
    </citation>
    <scope>NUCLEOTIDE SEQUENCE [LARGE SCALE GENOMIC DNA]</scope>
    <source>
        <strain evidence="3">KCTC 42739</strain>
    </source>
</reference>